<dbReference type="GO" id="GO:0006508">
    <property type="term" value="P:proteolysis"/>
    <property type="evidence" value="ECO:0007669"/>
    <property type="project" value="InterPro"/>
</dbReference>
<reference evidence="1" key="1">
    <citation type="journal article" date="2013" name="Genome Biol.">
        <title>Reference genomes and transcriptomes of Nicotiana sylvestris and Nicotiana tomentosiformis.</title>
        <authorList>
            <person name="Sierro N."/>
            <person name="Battey J.N."/>
            <person name="Ouadi S."/>
            <person name="Bovet L."/>
            <person name="Goepfert S."/>
            <person name="Bakaher N."/>
            <person name="Peitsch M.C."/>
            <person name="Ivanov N.V."/>
        </authorList>
    </citation>
    <scope>NUCLEOTIDE SEQUENCE [LARGE SCALE GENOMIC DNA]</scope>
</reference>
<organism evidence="1 2">
    <name type="scientific">Nicotiana sylvestris</name>
    <name type="common">Wood tobacco</name>
    <name type="synonym">South American tobacco</name>
    <dbReference type="NCBI Taxonomy" id="4096"/>
    <lineage>
        <taxon>Eukaryota</taxon>
        <taxon>Viridiplantae</taxon>
        <taxon>Streptophyta</taxon>
        <taxon>Embryophyta</taxon>
        <taxon>Tracheophyta</taxon>
        <taxon>Spermatophyta</taxon>
        <taxon>Magnoliopsida</taxon>
        <taxon>eudicotyledons</taxon>
        <taxon>Gunneridae</taxon>
        <taxon>Pentapetalae</taxon>
        <taxon>asterids</taxon>
        <taxon>lamiids</taxon>
        <taxon>Solanales</taxon>
        <taxon>Solanaceae</taxon>
        <taxon>Nicotianoideae</taxon>
        <taxon>Nicotianeae</taxon>
        <taxon>Nicotiana</taxon>
    </lineage>
</organism>
<name>A0A1U7WAR7_NICSY</name>
<dbReference type="GO" id="GO:0005524">
    <property type="term" value="F:ATP binding"/>
    <property type="evidence" value="ECO:0007669"/>
    <property type="project" value="InterPro"/>
</dbReference>
<dbReference type="GeneID" id="104224392"/>
<dbReference type="PANTHER" id="PTHR33471:SF4">
    <property type="entry name" value="T22H22.11 PROTEIN"/>
    <property type="match status" value="1"/>
</dbReference>
<sequence>MNLAVRELTVPVVRALAWTAREKESEAIRRRRALRRFDNELEKGNYKAALSHMKPGGLLGFGSVKLVVPKRIPTQELHMDDSASFESLPDSILRSIKHSIEFALLDEEVLLTGIEDDMRSESYDSPYEDHQMCLQHEAGHFLVGYLVGVLPRSYQVPSVEDIIQDKFAQGNVHFLGFEFLKQVDIDTISSNKFTQISSRTLNKFLCVILGGLVAEHLVFGYSELLHSDVQQLDRVLRWLCFNENEADSVVRWAVITTLSLLSQHHEARSRLAEAMNSRRSIGYCIDAIESAL</sequence>
<keyword evidence="1" id="KW-1185">Reference proteome</keyword>
<protein>
    <submittedName>
        <fullName evidence="2">Uncharacterized protein LOC104224392</fullName>
    </submittedName>
</protein>
<dbReference type="eggNOG" id="ENOG502RXMY">
    <property type="taxonomic scope" value="Eukaryota"/>
</dbReference>
<dbReference type="RefSeq" id="XP_009774326.1">
    <property type="nucleotide sequence ID" value="XM_009776024.1"/>
</dbReference>
<dbReference type="InterPro" id="IPR037219">
    <property type="entry name" value="Peptidase_M41-like"/>
</dbReference>
<dbReference type="SUPFAM" id="SSF140990">
    <property type="entry name" value="FtsH protease domain-like"/>
    <property type="match status" value="1"/>
</dbReference>
<dbReference type="AlphaFoldDB" id="A0A1U7WAR7"/>
<dbReference type="OrthoDB" id="66620at2759"/>
<dbReference type="GO" id="GO:0004176">
    <property type="term" value="F:ATP-dependent peptidase activity"/>
    <property type="evidence" value="ECO:0007669"/>
    <property type="project" value="InterPro"/>
</dbReference>
<evidence type="ECO:0000313" key="1">
    <source>
        <dbReference type="Proteomes" id="UP000189701"/>
    </source>
</evidence>
<dbReference type="GO" id="GO:0004222">
    <property type="term" value="F:metalloendopeptidase activity"/>
    <property type="evidence" value="ECO:0007669"/>
    <property type="project" value="InterPro"/>
</dbReference>
<dbReference type="KEGG" id="nsy:104224392"/>
<reference evidence="2" key="2">
    <citation type="submission" date="2025-08" db="UniProtKB">
        <authorList>
            <consortium name="RefSeq"/>
        </authorList>
    </citation>
    <scope>IDENTIFICATION</scope>
    <source>
        <tissue evidence="2">Leaf</tissue>
    </source>
</reference>
<dbReference type="Gene3D" id="1.20.58.760">
    <property type="entry name" value="Peptidase M41"/>
    <property type="match status" value="1"/>
</dbReference>
<accession>A0A1U7WAR7</accession>
<dbReference type="Proteomes" id="UP000189701">
    <property type="component" value="Unplaced"/>
</dbReference>
<gene>
    <name evidence="2" type="primary">LOC104224392</name>
</gene>
<dbReference type="PANTHER" id="PTHR33471">
    <property type="entry name" value="ATP-DEPENDENT ZINC METALLOPROTEASE-RELATED"/>
    <property type="match status" value="1"/>
</dbReference>
<proteinExistence type="predicted"/>
<dbReference type="STRING" id="4096.A0A1U7WAR7"/>
<evidence type="ECO:0000313" key="2">
    <source>
        <dbReference type="RefSeq" id="XP_009774326.1"/>
    </source>
</evidence>